<name>F4RAJ8_MELLP</name>
<dbReference type="AlphaFoldDB" id="F4RAJ8"/>
<reference evidence="3" key="1">
    <citation type="journal article" date="2011" name="Proc. Natl. Acad. Sci. U.S.A.">
        <title>Obligate biotrophy features unraveled by the genomic analysis of rust fungi.</title>
        <authorList>
            <person name="Duplessis S."/>
            <person name="Cuomo C.A."/>
            <person name="Lin Y.-C."/>
            <person name="Aerts A."/>
            <person name="Tisserant E."/>
            <person name="Veneault-Fourrey C."/>
            <person name="Joly D.L."/>
            <person name="Hacquard S."/>
            <person name="Amselem J."/>
            <person name="Cantarel B.L."/>
            <person name="Chiu R."/>
            <person name="Coutinho P.M."/>
            <person name="Feau N."/>
            <person name="Field M."/>
            <person name="Frey P."/>
            <person name="Gelhaye E."/>
            <person name="Goldberg J."/>
            <person name="Grabherr M.G."/>
            <person name="Kodira C.D."/>
            <person name="Kohler A."/>
            <person name="Kuees U."/>
            <person name="Lindquist E.A."/>
            <person name="Lucas S.M."/>
            <person name="Mago R."/>
            <person name="Mauceli E."/>
            <person name="Morin E."/>
            <person name="Murat C."/>
            <person name="Pangilinan J.L."/>
            <person name="Park R."/>
            <person name="Pearson M."/>
            <person name="Quesneville H."/>
            <person name="Rouhier N."/>
            <person name="Sakthikumar S."/>
            <person name="Salamov A.A."/>
            <person name="Schmutz J."/>
            <person name="Selles B."/>
            <person name="Shapiro H."/>
            <person name="Tanguay P."/>
            <person name="Tuskan G.A."/>
            <person name="Henrissat B."/>
            <person name="Van de Peer Y."/>
            <person name="Rouze P."/>
            <person name="Ellis J.G."/>
            <person name="Dodds P.N."/>
            <person name="Schein J.E."/>
            <person name="Zhong S."/>
            <person name="Hamelin R.C."/>
            <person name="Grigoriev I.V."/>
            <person name="Szabo L.J."/>
            <person name="Martin F."/>
        </authorList>
    </citation>
    <scope>NUCLEOTIDE SEQUENCE [LARGE SCALE GENOMIC DNA]</scope>
    <source>
        <strain evidence="3">98AG31 / pathotype 3-4-7</strain>
    </source>
</reference>
<sequence>MPYEPIQNLIHEDKNADEVFDPPYLIADGDDAPARHPTLKRLWRQGTESRRLMEESQSFTIGVAFKIHTNDIVEVTPGMVKASSTSKVTAAKKRAPPPLKYAIINSADFKDGQVLDFKVFLYGKSLKEFKGLVGDICDRYFIGIKKVVLKSALTPLLNWNASVGSKKTKLTDFKSYQEFVVHLGKSRSSKGLINITLEKPQIKAKKNAQRDGITSRGIPPNTTEYNMSVDNRVKRRYPNPSPSVNVSSSRQRQQRNFFANPPADEVKVKQEPISPSTSRRTLEASSSRTRVTAPKKVKLEESSGMTPGKSISLLTDEEVPKSEPYVSNSDVEFVVTHATLLDDFLLECDVPRTDLATRSVLRKAQVTSWTDLIPSVQMTANVLTGHGMPFQLASRLIEAVEEANAQYEYLPH</sequence>
<proteinExistence type="predicted"/>
<feature type="compositionally biased region" description="Polar residues" evidence="1">
    <location>
        <begin position="273"/>
        <end position="290"/>
    </location>
</feature>
<organism evidence="3">
    <name type="scientific">Melampsora larici-populina (strain 98AG31 / pathotype 3-4-7)</name>
    <name type="common">Poplar leaf rust fungus</name>
    <dbReference type="NCBI Taxonomy" id="747676"/>
    <lineage>
        <taxon>Eukaryota</taxon>
        <taxon>Fungi</taxon>
        <taxon>Dikarya</taxon>
        <taxon>Basidiomycota</taxon>
        <taxon>Pucciniomycotina</taxon>
        <taxon>Pucciniomycetes</taxon>
        <taxon>Pucciniales</taxon>
        <taxon>Melampsoraceae</taxon>
        <taxon>Melampsora</taxon>
    </lineage>
</organism>
<dbReference type="RefSeq" id="XP_007406239.1">
    <property type="nucleotide sequence ID" value="XM_007406177.1"/>
</dbReference>
<protein>
    <submittedName>
        <fullName evidence="2">Uncharacterized protein</fullName>
    </submittedName>
</protein>
<dbReference type="InParanoid" id="F4RAJ8"/>
<dbReference type="VEuPathDB" id="FungiDB:MELLADRAFT_103102"/>
<accession>F4RAJ8</accession>
<dbReference type="GeneID" id="18921873"/>
<evidence type="ECO:0000313" key="2">
    <source>
        <dbReference type="EMBL" id="EGG10770.1"/>
    </source>
</evidence>
<feature type="compositionally biased region" description="Low complexity" evidence="1">
    <location>
        <begin position="242"/>
        <end position="256"/>
    </location>
</feature>
<dbReference type="Proteomes" id="UP000001072">
    <property type="component" value="Unassembled WGS sequence"/>
</dbReference>
<gene>
    <name evidence="2" type="ORF">MELLADRAFT_103102</name>
</gene>
<keyword evidence="3" id="KW-1185">Reference proteome</keyword>
<dbReference type="EMBL" id="GL883094">
    <property type="protein sequence ID" value="EGG10770.1"/>
    <property type="molecule type" value="Genomic_DNA"/>
</dbReference>
<feature type="region of interest" description="Disordered" evidence="1">
    <location>
        <begin position="204"/>
        <end position="311"/>
    </location>
</feature>
<dbReference type="HOGENOM" id="CLU_042076_0_0_1"/>
<dbReference type="KEGG" id="mlr:MELLADRAFT_103102"/>
<evidence type="ECO:0000256" key="1">
    <source>
        <dbReference type="SAM" id="MobiDB-lite"/>
    </source>
</evidence>
<feature type="compositionally biased region" description="Polar residues" evidence="1">
    <location>
        <begin position="220"/>
        <end position="229"/>
    </location>
</feature>
<evidence type="ECO:0000313" key="3">
    <source>
        <dbReference type="Proteomes" id="UP000001072"/>
    </source>
</evidence>